<dbReference type="Proteomes" id="UP001642409">
    <property type="component" value="Unassembled WGS sequence"/>
</dbReference>
<dbReference type="EMBL" id="CATOUU010000720">
    <property type="protein sequence ID" value="CAI9943877.1"/>
    <property type="molecule type" value="Genomic_DNA"/>
</dbReference>
<reference evidence="1" key="1">
    <citation type="submission" date="2023-06" db="EMBL/GenBank/DDBJ databases">
        <authorList>
            <person name="Kurt Z."/>
        </authorList>
    </citation>
    <scope>NUCLEOTIDE SEQUENCE</scope>
</reference>
<sequence length="136" mass="16226">MRHYEILLIFAIEDAELYLRIQMNILQSFVKLTENSIYDTHTVEYLQEILKYFNTGLPNQIELFKSNNTSLNIFMEYHLNHLLFFVCSVGNGKQLENKIPNTYHMFMCIDSQNCLFINEEQIMVLFRASLRIDLIF</sequence>
<proteinExistence type="predicted"/>
<protein>
    <submittedName>
        <fullName evidence="2">Hypothetical_protein</fullName>
    </submittedName>
</protein>
<comment type="caution">
    <text evidence="1">The sequence shown here is derived from an EMBL/GenBank/DDBJ whole genome shotgun (WGS) entry which is preliminary data.</text>
</comment>
<dbReference type="AlphaFoldDB" id="A0AA86PZW7"/>
<accession>A0AA86PZW7</accession>
<organism evidence="1">
    <name type="scientific">Hexamita inflata</name>
    <dbReference type="NCBI Taxonomy" id="28002"/>
    <lineage>
        <taxon>Eukaryota</taxon>
        <taxon>Metamonada</taxon>
        <taxon>Diplomonadida</taxon>
        <taxon>Hexamitidae</taxon>
        <taxon>Hexamitinae</taxon>
        <taxon>Hexamita</taxon>
    </lineage>
</organism>
<reference evidence="2 3" key="2">
    <citation type="submission" date="2024-07" db="EMBL/GenBank/DDBJ databases">
        <authorList>
            <person name="Akdeniz Z."/>
        </authorList>
    </citation>
    <scope>NUCLEOTIDE SEQUENCE [LARGE SCALE GENOMIC DNA]</scope>
</reference>
<gene>
    <name evidence="1" type="ORF">HINF_LOCUS31522</name>
    <name evidence="2" type="ORF">HINF_LOCUS36599</name>
</gene>
<evidence type="ECO:0000313" key="2">
    <source>
        <dbReference type="EMBL" id="CAL6036834.1"/>
    </source>
</evidence>
<keyword evidence="3" id="KW-1185">Reference proteome</keyword>
<evidence type="ECO:0000313" key="1">
    <source>
        <dbReference type="EMBL" id="CAI9943877.1"/>
    </source>
</evidence>
<evidence type="ECO:0000313" key="3">
    <source>
        <dbReference type="Proteomes" id="UP001642409"/>
    </source>
</evidence>
<dbReference type="EMBL" id="CAXDID020000135">
    <property type="protein sequence ID" value="CAL6036834.1"/>
    <property type="molecule type" value="Genomic_DNA"/>
</dbReference>
<name>A0AA86PZW7_9EUKA</name>